<evidence type="ECO:0000259" key="6">
    <source>
        <dbReference type="PROSITE" id="PS50305"/>
    </source>
</evidence>
<feature type="domain" description="Deacetylase sirtuin-type" evidence="6">
    <location>
        <begin position="1"/>
        <end position="204"/>
    </location>
</feature>
<dbReference type="InterPro" id="IPR050134">
    <property type="entry name" value="NAD-dep_sirtuin_deacylases"/>
</dbReference>
<comment type="similarity">
    <text evidence="1">Belongs to the sirtuin family. Class I subfamily.</text>
</comment>
<keyword evidence="3" id="KW-0520">NAD</keyword>
<dbReference type="GO" id="GO:0005634">
    <property type="term" value="C:nucleus"/>
    <property type="evidence" value="ECO:0007669"/>
    <property type="project" value="TreeGrafter"/>
</dbReference>
<evidence type="ECO:0000256" key="1">
    <source>
        <dbReference type="ARBA" id="ARBA00006924"/>
    </source>
</evidence>
<dbReference type="GO" id="GO:0017136">
    <property type="term" value="F:histone deacetylase activity, NAD-dependent"/>
    <property type="evidence" value="ECO:0007669"/>
    <property type="project" value="TreeGrafter"/>
</dbReference>
<feature type="binding site" evidence="4">
    <location>
        <position position="40"/>
    </location>
    <ligand>
        <name>Zn(2+)</name>
        <dbReference type="ChEBI" id="CHEBI:29105"/>
    </ligand>
</feature>
<organism evidence="7 8">
    <name type="scientific">Dichotomopilus funicola</name>
    <dbReference type="NCBI Taxonomy" id="1934379"/>
    <lineage>
        <taxon>Eukaryota</taxon>
        <taxon>Fungi</taxon>
        <taxon>Dikarya</taxon>
        <taxon>Ascomycota</taxon>
        <taxon>Pezizomycotina</taxon>
        <taxon>Sordariomycetes</taxon>
        <taxon>Sordariomycetidae</taxon>
        <taxon>Sordariales</taxon>
        <taxon>Chaetomiaceae</taxon>
        <taxon>Dichotomopilus</taxon>
    </lineage>
</organism>
<evidence type="ECO:0000313" key="7">
    <source>
        <dbReference type="EMBL" id="KAK4142421.1"/>
    </source>
</evidence>
<reference evidence="7" key="2">
    <citation type="submission" date="2023-05" db="EMBL/GenBank/DDBJ databases">
        <authorList>
            <consortium name="Lawrence Berkeley National Laboratory"/>
            <person name="Steindorff A."/>
            <person name="Hensen N."/>
            <person name="Bonometti L."/>
            <person name="Westerberg I."/>
            <person name="Brannstrom I.O."/>
            <person name="Guillou S."/>
            <person name="Cros-Aarteil S."/>
            <person name="Calhoun S."/>
            <person name="Haridas S."/>
            <person name="Kuo A."/>
            <person name="Mondo S."/>
            <person name="Pangilinan J."/>
            <person name="Riley R."/>
            <person name="Labutti K."/>
            <person name="Andreopoulos B."/>
            <person name="Lipzen A."/>
            <person name="Chen C."/>
            <person name="Yanf M."/>
            <person name="Daum C."/>
            <person name="Ng V."/>
            <person name="Clum A."/>
            <person name="Ohm R."/>
            <person name="Martin F."/>
            <person name="Silar P."/>
            <person name="Natvig D."/>
            <person name="Lalanne C."/>
            <person name="Gautier V."/>
            <person name="Ament-Velasquez S.L."/>
            <person name="Kruys A."/>
            <person name="Hutchinson M.I."/>
            <person name="Powell A.J."/>
            <person name="Barry K."/>
            <person name="Miller A.N."/>
            <person name="Grigoriev I.V."/>
            <person name="Debuchy R."/>
            <person name="Gladieux P."/>
            <person name="Thoren M.H."/>
            <person name="Johannesson H."/>
        </authorList>
    </citation>
    <scope>NUCLEOTIDE SEQUENCE</scope>
    <source>
        <strain evidence="7">CBS 141.50</strain>
    </source>
</reference>
<dbReference type="PANTHER" id="PTHR11085">
    <property type="entry name" value="NAD-DEPENDENT PROTEIN DEACYLASE SIRTUIN-5, MITOCHONDRIAL-RELATED"/>
    <property type="match status" value="1"/>
</dbReference>
<keyword evidence="4" id="KW-0862">Zinc</keyword>
<dbReference type="SUPFAM" id="SSF52467">
    <property type="entry name" value="DHS-like NAD/FAD-binding domain"/>
    <property type="match status" value="1"/>
</dbReference>
<dbReference type="InterPro" id="IPR026590">
    <property type="entry name" value="Ssirtuin_cat_dom"/>
</dbReference>
<dbReference type="GeneID" id="87814231"/>
<dbReference type="Pfam" id="PF02146">
    <property type="entry name" value="SIR2"/>
    <property type="match status" value="1"/>
</dbReference>
<proteinExistence type="inferred from homology"/>
<protein>
    <submittedName>
        <fullName evidence="7">DHS-like NAD/FAD-binding domain-containing protein</fullName>
    </submittedName>
</protein>
<dbReference type="PANTHER" id="PTHR11085:SF8">
    <property type="entry name" value="NAD-DEPENDENT HISTONE DEACETYLASE HST3"/>
    <property type="match status" value="1"/>
</dbReference>
<feature type="binding site" evidence="4">
    <location>
        <position position="64"/>
    </location>
    <ligand>
        <name>Zn(2+)</name>
        <dbReference type="ChEBI" id="CHEBI:29105"/>
    </ligand>
</feature>
<comment type="caution">
    <text evidence="7">The sequence shown here is derived from an EMBL/GenBank/DDBJ whole genome shotgun (WGS) entry which is preliminary data.</text>
</comment>
<evidence type="ECO:0000256" key="4">
    <source>
        <dbReference type="PROSITE-ProRule" id="PRU00236"/>
    </source>
</evidence>
<sequence>CCTQNIDQLHKRAGLSTGLGDEVQCVPLHGTIDVLRCTSCCKTFQWTDQEDSVIAGQDPRCPGCPDAPRKAEAPPRRSSTIGWLRPNIVCLEEVHPQGEDIADVIKRDISARPDMFLVLGTSLKLSGPWDLVRGFARTVRADGGKVIFVNRTKASQRGCNGVFDYWIEWECDSWVGDLIRRGGFSCSLVVGSVPTRPRTTLGGHVSKQQKRRQGKESVDRPGSSFNNPIVLD</sequence>
<feature type="non-terminal residue" evidence="7">
    <location>
        <position position="1"/>
    </location>
</feature>
<reference evidence="7" key="1">
    <citation type="journal article" date="2023" name="Mol. Phylogenet. Evol.">
        <title>Genome-scale phylogeny and comparative genomics of the fungal order Sordariales.</title>
        <authorList>
            <person name="Hensen N."/>
            <person name="Bonometti L."/>
            <person name="Westerberg I."/>
            <person name="Brannstrom I.O."/>
            <person name="Guillou S."/>
            <person name="Cros-Aarteil S."/>
            <person name="Calhoun S."/>
            <person name="Haridas S."/>
            <person name="Kuo A."/>
            <person name="Mondo S."/>
            <person name="Pangilinan J."/>
            <person name="Riley R."/>
            <person name="LaButti K."/>
            <person name="Andreopoulos B."/>
            <person name="Lipzen A."/>
            <person name="Chen C."/>
            <person name="Yan M."/>
            <person name="Daum C."/>
            <person name="Ng V."/>
            <person name="Clum A."/>
            <person name="Steindorff A."/>
            <person name="Ohm R.A."/>
            <person name="Martin F."/>
            <person name="Silar P."/>
            <person name="Natvig D.O."/>
            <person name="Lalanne C."/>
            <person name="Gautier V."/>
            <person name="Ament-Velasquez S.L."/>
            <person name="Kruys A."/>
            <person name="Hutchinson M.I."/>
            <person name="Powell A.J."/>
            <person name="Barry K."/>
            <person name="Miller A.N."/>
            <person name="Grigoriev I.V."/>
            <person name="Debuchy R."/>
            <person name="Gladieux P."/>
            <person name="Hiltunen Thoren M."/>
            <person name="Johannesson H."/>
        </authorList>
    </citation>
    <scope>NUCLEOTIDE SEQUENCE</scope>
    <source>
        <strain evidence="7">CBS 141.50</strain>
    </source>
</reference>
<evidence type="ECO:0000256" key="5">
    <source>
        <dbReference type="SAM" id="MobiDB-lite"/>
    </source>
</evidence>
<keyword evidence="4" id="KW-0479">Metal-binding</keyword>
<accession>A0AAN6V0Z9</accession>
<gene>
    <name evidence="7" type="ORF">C8A04DRAFT_13194</name>
</gene>
<dbReference type="GO" id="GO:0046872">
    <property type="term" value="F:metal ion binding"/>
    <property type="evidence" value="ECO:0007669"/>
    <property type="project" value="UniProtKB-KW"/>
</dbReference>
<name>A0AAN6V0Z9_9PEZI</name>
<evidence type="ECO:0000256" key="2">
    <source>
        <dbReference type="ARBA" id="ARBA00022679"/>
    </source>
</evidence>
<feature type="binding site" evidence="4">
    <location>
        <position position="61"/>
    </location>
    <ligand>
        <name>Zn(2+)</name>
        <dbReference type="ChEBI" id="CHEBI:29105"/>
    </ligand>
</feature>
<dbReference type="InterPro" id="IPR003000">
    <property type="entry name" value="Sirtuin"/>
</dbReference>
<dbReference type="InterPro" id="IPR029035">
    <property type="entry name" value="DHS-like_NAD/FAD-binding_dom"/>
</dbReference>
<dbReference type="PROSITE" id="PS50305">
    <property type="entry name" value="SIRTUIN"/>
    <property type="match status" value="1"/>
</dbReference>
<evidence type="ECO:0000313" key="8">
    <source>
        <dbReference type="Proteomes" id="UP001302676"/>
    </source>
</evidence>
<feature type="compositionally biased region" description="Polar residues" evidence="5">
    <location>
        <begin position="223"/>
        <end position="232"/>
    </location>
</feature>
<feature type="active site" description="Proton acceptor" evidence="4">
    <location>
        <position position="29"/>
    </location>
</feature>
<dbReference type="GO" id="GO:0070403">
    <property type="term" value="F:NAD+ binding"/>
    <property type="evidence" value="ECO:0007669"/>
    <property type="project" value="InterPro"/>
</dbReference>
<dbReference type="Proteomes" id="UP001302676">
    <property type="component" value="Unassembled WGS sequence"/>
</dbReference>
<feature type="binding site" evidence="4">
    <location>
        <position position="37"/>
    </location>
    <ligand>
        <name>Zn(2+)</name>
        <dbReference type="ChEBI" id="CHEBI:29105"/>
    </ligand>
</feature>
<dbReference type="AlphaFoldDB" id="A0AAN6V0Z9"/>
<keyword evidence="2" id="KW-0808">Transferase</keyword>
<dbReference type="RefSeq" id="XP_062635792.1">
    <property type="nucleotide sequence ID" value="XM_062777618.1"/>
</dbReference>
<evidence type="ECO:0000256" key="3">
    <source>
        <dbReference type="ARBA" id="ARBA00023027"/>
    </source>
</evidence>
<feature type="region of interest" description="Disordered" evidence="5">
    <location>
        <begin position="199"/>
        <end position="232"/>
    </location>
</feature>
<dbReference type="Gene3D" id="3.40.50.1220">
    <property type="entry name" value="TPP-binding domain"/>
    <property type="match status" value="1"/>
</dbReference>
<dbReference type="EMBL" id="MU853597">
    <property type="protein sequence ID" value="KAK4142421.1"/>
    <property type="molecule type" value="Genomic_DNA"/>
</dbReference>
<keyword evidence="8" id="KW-1185">Reference proteome</keyword>